<dbReference type="Proteomes" id="UP000314294">
    <property type="component" value="Unassembled WGS sequence"/>
</dbReference>
<reference evidence="1 2" key="1">
    <citation type="submission" date="2019-03" db="EMBL/GenBank/DDBJ databases">
        <title>First draft genome of Liparis tanakae, snailfish: a comprehensive survey of snailfish specific genes.</title>
        <authorList>
            <person name="Kim W."/>
            <person name="Song I."/>
            <person name="Jeong J.-H."/>
            <person name="Kim D."/>
            <person name="Kim S."/>
            <person name="Ryu S."/>
            <person name="Song J.Y."/>
            <person name="Lee S.K."/>
        </authorList>
    </citation>
    <scope>NUCLEOTIDE SEQUENCE [LARGE SCALE GENOMIC DNA]</scope>
    <source>
        <tissue evidence="1">Muscle</tissue>
    </source>
</reference>
<sequence>MLGRFILYAFDKLISRESVGREPQLGHQHALWLMPPIFFPASHPYRLVQPLLPPMCMEGLRHNGPLDTDDKLSTLTSLTGSGAAAAGWCFCTILIPPALTATDTERHIHTVYRKNWNN</sequence>
<name>A0A4Z2J377_9TELE</name>
<comment type="caution">
    <text evidence="1">The sequence shown here is derived from an EMBL/GenBank/DDBJ whole genome shotgun (WGS) entry which is preliminary data.</text>
</comment>
<keyword evidence="2" id="KW-1185">Reference proteome</keyword>
<dbReference type="AlphaFoldDB" id="A0A4Z2J377"/>
<evidence type="ECO:0000313" key="2">
    <source>
        <dbReference type="Proteomes" id="UP000314294"/>
    </source>
</evidence>
<proteinExistence type="predicted"/>
<organism evidence="1 2">
    <name type="scientific">Liparis tanakae</name>
    <name type="common">Tanaka's snailfish</name>
    <dbReference type="NCBI Taxonomy" id="230148"/>
    <lineage>
        <taxon>Eukaryota</taxon>
        <taxon>Metazoa</taxon>
        <taxon>Chordata</taxon>
        <taxon>Craniata</taxon>
        <taxon>Vertebrata</taxon>
        <taxon>Euteleostomi</taxon>
        <taxon>Actinopterygii</taxon>
        <taxon>Neopterygii</taxon>
        <taxon>Teleostei</taxon>
        <taxon>Neoteleostei</taxon>
        <taxon>Acanthomorphata</taxon>
        <taxon>Eupercaria</taxon>
        <taxon>Perciformes</taxon>
        <taxon>Cottioidei</taxon>
        <taxon>Cottales</taxon>
        <taxon>Liparidae</taxon>
        <taxon>Liparis</taxon>
    </lineage>
</organism>
<gene>
    <name evidence="1" type="ORF">EYF80_005061</name>
</gene>
<accession>A0A4Z2J377</accession>
<protein>
    <submittedName>
        <fullName evidence="1">Uncharacterized protein</fullName>
    </submittedName>
</protein>
<evidence type="ECO:0000313" key="1">
    <source>
        <dbReference type="EMBL" id="TNN84646.1"/>
    </source>
</evidence>
<dbReference type="EMBL" id="SRLO01000025">
    <property type="protein sequence ID" value="TNN84646.1"/>
    <property type="molecule type" value="Genomic_DNA"/>
</dbReference>